<keyword evidence="2" id="KW-1185">Reference proteome</keyword>
<proteinExistence type="predicted"/>
<feature type="non-terminal residue" evidence="1">
    <location>
        <position position="1"/>
    </location>
</feature>
<protein>
    <submittedName>
        <fullName evidence="1">Uncharacterized protein</fullName>
    </submittedName>
</protein>
<dbReference type="OrthoDB" id="2142040at2759"/>
<gene>
    <name evidence="1" type="ORF">GYMLUDRAFT_181367</name>
</gene>
<evidence type="ECO:0000313" key="2">
    <source>
        <dbReference type="Proteomes" id="UP000053593"/>
    </source>
</evidence>
<dbReference type="EMBL" id="KN834863">
    <property type="protein sequence ID" value="KIK51437.1"/>
    <property type="molecule type" value="Genomic_DNA"/>
</dbReference>
<dbReference type="AlphaFoldDB" id="A0A0D0C161"/>
<accession>A0A0D0C161</accession>
<dbReference type="HOGENOM" id="CLU_3001987_0_0_1"/>
<sequence length="57" mass="6525">ATKYLPKLDDDLAKEDGVWDIIDTTPYIGHKLTRDVLIRIMLGGINHKFDEQVIQTT</sequence>
<name>A0A0D0C161_9AGAR</name>
<reference evidence="1 2" key="1">
    <citation type="submission" date="2014-04" db="EMBL/GenBank/DDBJ databases">
        <title>Evolutionary Origins and Diversification of the Mycorrhizal Mutualists.</title>
        <authorList>
            <consortium name="DOE Joint Genome Institute"/>
            <consortium name="Mycorrhizal Genomics Consortium"/>
            <person name="Kohler A."/>
            <person name="Kuo A."/>
            <person name="Nagy L.G."/>
            <person name="Floudas D."/>
            <person name="Copeland A."/>
            <person name="Barry K.W."/>
            <person name="Cichocki N."/>
            <person name="Veneault-Fourrey C."/>
            <person name="LaButti K."/>
            <person name="Lindquist E.A."/>
            <person name="Lipzen A."/>
            <person name="Lundell T."/>
            <person name="Morin E."/>
            <person name="Murat C."/>
            <person name="Riley R."/>
            <person name="Ohm R."/>
            <person name="Sun H."/>
            <person name="Tunlid A."/>
            <person name="Henrissat B."/>
            <person name="Grigoriev I.V."/>
            <person name="Hibbett D.S."/>
            <person name="Martin F."/>
        </authorList>
    </citation>
    <scope>NUCLEOTIDE SEQUENCE [LARGE SCALE GENOMIC DNA]</scope>
    <source>
        <strain evidence="1 2">FD-317 M1</strain>
    </source>
</reference>
<evidence type="ECO:0000313" key="1">
    <source>
        <dbReference type="EMBL" id="KIK51437.1"/>
    </source>
</evidence>
<dbReference type="Proteomes" id="UP000053593">
    <property type="component" value="Unassembled WGS sequence"/>
</dbReference>
<organism evidence="1 2">
    <name type="scientific">Collybiopsis luxurians FD-317 M1</name>
    <dbReference type="NCBI Taxonomy" id="944289"/>
    <lineage>
        <taxon>Eukaryota</taxon>
        <taxon>Fungi</taxon>
        <taxon>Dikarya</taxon>
        <taxon>Basidiomycota</taxon>
        <taxon>Agaricomycotina</taxon>
        <taxon>Agaricomycetes</taxon>
        <taxon>Agaricomycetidae</taxon>
        <taxon>Agaricales</taxon>
        <taxon>Marasmiineae</taxon>
        <taxon>Omphalotaceae</taxon>
        <taxon>Collybiopsis</taxon>
        <taxon>Collybiopsis luxurians</taxon>
    </lineage>
</organism>